<protein>
    <submittedName>
        <fullName evidence="4">Mutator-like element transposase</fullName>
    </submittedName>
</protein>
<organism evidence="4 5">
    <name type="scientific">Pochonia chlamydosporia 170</name>
    <dbReference type="NCBI Taxonomy" id="1380566"/>
    <lineage>
        <taxon>Eukaryota</taxon>
        <taxon>Fungi</taxon>
        <taxon>Dikarya</taxon>
        <taxon>Ascomycota</taxon>
        <taxon>Pezizomycotina</taxon>
        <taxon>Sordariomycetes</taxon>
        <taxon>Hypocreomycetidae</taxon>
        <taxon>Hypocreales</taxon>
        <taxon>Clavicipitaceae</taxon>
        <taxon>Pochonia</taxon>
    </lineage>
</organism>
<dbReference type="PANTHER" id="PTHR31569:SF4">
    <property type="entry name" value="SWIM-TYPE DOMAIN-CONTAINING PROTEIN"/>
    <property type="match status" value="1"/>
</dbReference>
<comment type="caution">
    <text evidence="4">The sequence shown here is derived from an EMBL/GenBank/DDBJ whole genome shotgun (WGS) entry which is preliminary data.</text>
</comment>
<keyword evidence="2" id="KW-0812">Transmembrane</keyword>
<evidence type="ECO:0000313" key="4">
    <source>
        <dbReference type="EMBL" id="OAQ57285.2"/>
    </source>
</evidence>
<feature type="domain" description="MULE transposase" evidence="3">
    <location>
        <begin position="368"/>
        <end position="461"/>
    </location>
</feature>
<feature type="region of interest" description="Disordered" evidence="1">
    <location>
        <begin position="223"/>
        <end position="264"/>
    </location>
</feature>
<gene>
    <name evidence="4" type="ORF">VFPPC_10541</name>
</gene>
<name>A0A179EVR3_METCM</name>
<dbReference type="InterPro" id="IPR052579">
    <property type="entry name" value="Zinc_finger_SWIM"/>
</dbReference>
<evidence type="ECO:0000313" key="5">
    <source>
        <dbReference type="Proteomes" id="UP000078397"/>
    </source>
</evidence>
<proteinExistence type="predicted"/>
<keyword evidence="2" id="KW-0472">Membrane</keyword>
<dbReference type="STRING" id="1380566.A0A179EVR3"/>
<dbReference type="RefSeq" id="XP_022283868.1">
    <property type="nucleotide sequence ID" value="XM_022428715.1"/>
</dbReference>
<dbReference type="PANTHER" id="PTHR31569">
    <property type="entry name" value="SWIM-TYPE DOMAIN-CONTAINING PROTEIN"/>
    <property type="match status" value="1"/>
</dbReference>
<accession>A0A179EVR3</accession>
<keyword evidence="2" id="KW-1133">Transmembrane helix</keyword>
<dbReference type="InterPro" id="IPR018289">
    <property type="entry name" value="MULE_transposase_dom"/>
</dbReference>
<dbReference type="Pfam" id="PF10551">
    <property type="entry name" value="MULE"/>
    <property type="match status" value="1"/>
</dbReference>
<feature type="transmembrane region" description="Helical" evidence="2">
    <location>
        <begin position="6"/>
        <end position="26"/>
    </location>
</feature>
<evidence type="ECO:0000256" key="2">
    <source>
        <dbReference type="SAM" id="Phobius"/>
    </source>
</evidence>
<reference evidence="4 5" key="1">
    <citation type="journal article" date="2016" name="PLoS Pathog.">
        <title>Biosynthesis of antibiotic leucinostatins in bio-control fungus Purpureocillium lilacinum and their inhibition on phytophthora revealed by genome mining.</title>
        <authorList>
            <person name="Wang G."/>
            <person name="Liu Z."/>
            <person name="Lin R."/>
            <person name="Li E."/>
            <person name="Mao Z."/>
            <person name="Ling J."/>
            <person name="Yang Y."/>
            <person name="Yin W.B."/>
            <person name="Xie B."/>
        </authorList>
    </citation>
    <scope>NUCLEOTIDE SEQUENCE [LARGE SCALE GENOMIC DNA]</scope>
    <source>
        <strain evidence="4">170</strain>
    </source>
</reference>
<dbReference type="OrthoDB" id="1421156at2759"/>
<dbReference type="GeneID" id="28852885"/>
<evidence type="ECO:0000259" key="3">
    <source>
        <dbReference type="Pfam" id="PF10551"/>
    </source>
</evidence>
<evidence type="ECO:0000256" key="1">
    <source>
        <dbReference type="SAM" id="MobiDB-lite"/>
    </source>
</evidence>
<keyword evidence="5" id="KW-1185">Reference proteome</keyword>
<dbReference type="Proteomes" id="UP000078397">
    <property type="component" value="Unassembled WGS sequence"/>
</dbReference>
<feature type="transmembrane region" description="Helical" evidence="2">
    <location>
        <begin position="42"/>
        <end position="62"/>
    </location>
</feature>
<dbReference type="KEGG" id="pchm:VFPPC_10541"/>
<sequence length="1015" mass="114774">MSSNSGGLVNAYITYLAVRITVWILSQRRHCKIEWVCRHSPSVFIVVCSVPFCLIFQSPFYARRRVASDTPHYALNRYGAGLCTTLVQHLPSRGTIGRAIRDRGAPLYWPPPLLATDTWAPGRPFILGRLGAQLTNHRSGCFLIGASNTRLAGAIQVNISNYGSEMAEDTFMEDALPREGIYESREALLEDINSWAKPRGYAFTTGKSTKTPSGRVKVVYACDRNKKPPGSSEGRVRRTSSRRTDAECARHNHPPSADPSAHPAHRRFEEQDAMTVSKLAISGTAPREIGSYLHKHSDTLATQRDIYNRIAATRRNLREGQSSIQALVDQLQREGFSCRVRLDPDNRLTAIFFAHPDSIAYLQCNPDVLLLDCTYKTNKHHMPLLDMVGVDSCQRSFCIAFAFLLGETEEDYSWALENLRSLYQRDLPSVILTDRCLAAMNAAAIWFSASKPLLCLWHVNKAVLQYCRPFFVSKGGQATNEAEEEAWNVFYASWHLIVASPNEKIFKERLAKFEQQYGDKHPESVGYIRMYWLDPYKEMIVKAWVDKHLHFGNVATSRQVAEGIHSLIKSYIKMSTFDLFDVWQAIKHAITNQLKELKHLQASQQLRIPLDVSGVLFEAVRGWVSWQALRKVQDQRQLLQKPPRATCSQTFTASQGLPCSHTLQQLEEQSWSLSLEHFHPHWHLKRDVAQPRPILEPEQRINQVKPKLTQPVTSTRREPCGFERIEEGQRAPSKCSRCHTLGHIMTSRACPLRFKGLAPQIAQAPEPKAKLSTGTNPTVTPNAVLVDLTACDSAAGHATPSIARDTSPSKTHQGLLSVVPTLLVSSPPVLDMSTASDYPMMASNPKQPLPTSTDKEALQKEPLIRQAPAQPRQQYDSPEAIYARYISARSTWYEAQPAGSIRTNQQYRKAMGLPQRYNRQSYNWCLDYKQMSKRCINTAGSREWTREEMMAYLDWSKAEDERIEAVVTKELHNSPLAGKRRGMKDIWRSVERDSKEQQELHSRASEVGECIVVKP</sequence>
<dbReference type="EMBL" id="LSBJ02000019">
    <property type="protein sequence ID" value="OAQ57285.2"/>
    <property type="molecule type" value="Genomic_DNA"/>
</dbReference>
<dbReference type="AlphaFoldDB" id="A0A179EVR3"/>